<feature type="transmembrane region" description="Helical" evidence="1">
    <location>
        <begin position="589"/>
        <end position="608"/>
    </location>
</feature>
<proteinExistence type="predicted"/>
<protein>
    <submittedName>
        <fullName evidence="2">Unannotated protein</fullName>
    </submittedName>
</protein>
<keyword evidence="1" id="KW-0472">Membrane</keyword>
<name>A0A6J7IZU7_9ZZZZ</name>
<organism evidence="2">
    <name type="scientific">freshwater metagenome</name>
    <dbReference type="NCBI Taxonomy" id="449393"/>
    <lineage>
        <taxon>unclassified sequences</taxon>
        <taxon>metagenomes</taxon>
        <taxon>ecological metagenomes</taxon>
    </lineage>
</organism>
<feature type="transmembrane region" description="Helical" evidence="1">
    <location>
        <begin position="330"/>
        <end position="349"/>
    </location>
</feature>
<accession>A0A6J7IZU7</accession>
<feature type="transmembrane region" description="Helical" evidence="1">
    <location>
        <begin position="620"/>
        <end position="639"/>
    </location>
</feature>
<keyword evidence="1" id="KW-0812">Transmembrane</keyword>
<reference evidence="2" key="1">
    <citation type="submission" date="2020-05" db="EMBL/GenBank/DDBJ databases">
        <authorList>
            <person name="Chiriac C."/>
            <person name="Salcher M."/>
            <person name="Ghai R."/>
            <person name="Kavagutti S V."/>
        </authorList>
    </citation>
    <scope>NUCLEOTIDE SEQUENCE</scope>
</reference>
<feature type="transmembrane region" description="Helical" evidence="1">
    <location>
        <begin position="645"/>
        <end position="661"/>
    </location>
</feature>
<feature type="transmembrane region" description="Helical" evidence="1">
    <location>
        <begin position="454"/>
        <end position="471"/>
    </location>
</feature>
<feature type="transmembrane region" description="Helical" evidence="1">
    <location>
        <begin position="384"/>
        <end position="401"/>
    </location>
</feature>
<keyword evidence="1" id="KW-1133">Transmembrane helix</keyword>
<sequence length="673" mass="68759">MLARLRCQARALAALAVLAVCALIFLPGAAHAQSQARGAEQGRVVIAFLPLPDVFTVEEGAEPPPAEGPVLDRLDLISQLSLGLSSAAQGSYDAMQALLDIGQGTRVSLATYEPRRPPELQLGRSARGGWQIDGWDLARLRAAGAPAELTPGLLGSLVPGGIAYAGVSGRGQREAIAAADMQGAIASVSLGRAADIAARTGALLATYRVVVAGLPTGKAGNIAVRQLVEARRPSDLLIVMQTPPLTGRAQLLPTGVAGLAGGIGALTSSTTHLQGIVAGIDVLPTVLQRVGVRVPDTVKGQPIRVEGARDAVALTSLADRLRVVLPRRLAGFWTFLGGWLILLLVALLVSERGGRRWAMRVGALGVFWLPTVAFLNAVLRPSRLVELLLMAVLALGLGALTDRLVRFPRAPAVPALAALILATIDLALGSPLIIRSVLGPNPLFGSRFYGIGNELESALAALLLVALAALLHGRGRSLRAVATFAGGGAALALVIGAGRLGADVGGVITVLGGAAVAALLMLPGGVTKRALTVAIAAPVLGLAALAAIDLAGGGDSHFTRTVLRADGSGALWDIVARRYELAGRQAIRGFMPVVTLVAGLSIAVAIRRRGMILAPVGGDPAWRAGLFGIVGVGVAGALFNDSGPVLLLFATFIGACLVTYLRGDARLSAAADG</sequence>
<feature type="transmembrane region" description="Helical" evidence="1">
    <location>
        <begin position="413"/>
        <end position="434"/>
    </location>
</feature>
<gene>
    <name evidence="2" type="ORF">UFOPK3674_01463</name>
</gene>
<evidence type="ECO:0000256" key="1">
    <source>
        <dbReference type="SAM" id="Phobius"/>
    </source>
</evidence>
<dbReference type="AlphaFoldDB" id="A0A6J7IZU7"/>
<feature type="transmembrane region" description="Helical" evidence="1">
    <location>
        <begin position="361"/>
        <end position="378"/>
    </location>
</feature>
<feature type="transmembrane region" description="Helical" evidence="1">
    <location>
        <begin position="530"/>
        <end position="548"/>
    </location>
</feature>
<feature type="transmembrane region" description="Helical" evidence="1">
    <location>
        <begin position="504"/>
        <end position="523"/>
    </location>
</feature>
<evidence type="ECO:0000313" key="2">
    <source>
        <dbReference type="EMBL" id="CAB4935772.1"/>
    </source>
</evidence>
<feature type="transmembrane region" description="Helical" evidence="1">
    <location>
        <begin position="478"/>
        <end position="498"/>
    </location>
</feature>
<dbReference type="EMBL" id="CAFBMX010000007">
    <property type="protein sequence ID" value="CAB4935772.1"/>
    <property type="molecule type" value="Genomic_DNA"/>
</dbReference>